<keyword evidence="2" id="KW-1133">Transmembrane helix</keyword>
<evidence type="ECO:0000256" key="1">
    <source>
        <dbReference type="SAM" id="MobiDB-lite"/>
    </source>
</evidence>
<name>A0A538TWM0_UNCEI</name>
<comment type="caution">
    <text evidence="3">The sequence shown here is derived from an EMBL/GenBank/DDBJ whole genome shotgun (WGS) entry which is preliminary data.</text>
</comment>
<feature type="compositionally biased region" description="Polar residues" evidence="1">
    <location>
        <begin position="103"/>
        <end position="112"/>
    </location>
</feature>
<gene>
    <name evidence="3" type="ORF">E6K78_02710</name>
</gene>
<evidence type="ECO:0000313" key="4">
    <source>
        <dbReference type="Proteomes" id="UP000316609"/>
    </source>
</evidence>
<feature type="transmembrane region" description="Helical" evidence="2">
    <location>
        <begin position="47"/>
        <end position="65"/>
    </location>
</feature>
<dbReference type="EMBL" id="VBOY01000019">
    <property type="protein sequence ID" value="TMQ68015.1"/>
    <property type="molecule type" value="Genomic_DNA"/>
</dbReference>
<keyword evidence="2" id="KW-0472">Membrane</keyword>
<evidence type="ECO:0000256" key="2">
    <source>
        <dbReference type="SAM" id="Phobius"/>
    </source>
</evidence>
<reference evidence="3 4" key="1">
    <citation type="journal article" date="2019" name="Nat. Microbiol.">
        <title>Mediterranean grassland soil C-N compound turnover is dependent on rainfall and depth, and is mediated by genomically divergent microorganisms.</title>
        <authorList>
            <person name="Diamond S."/>
            <person name="Andeer P.F."/>
            <person name="Li Z."/>
            <person name="Crits-Christoph A."/>
            <person name="Burstein D."/>
            <person name="Anantharaman K."/>
            <person name="Lane K.R."/>
            <person name="Thomas B.C."/>
            <person name="Pan C."/>
            <person name="Northen T.R."/>
            <person name="Banfield J.F."/>
        </authorList>
    </citation>
    <scope>NUCLEOTIDE SEQUENCE [LARGE SCALE GENOMIC DNA]</scope>
    <source>
        <strain evidence="3">WS_8</strain>
    </source>
</reference>
<protein>
    <submittedName>
        <fullName evidence="3">Uncharacterized protein</fullName>
    </submittedName>
</protein>
<proteinExistence type="predicted"/>
<accession>A0A538TWM0</accession>
<sequence length="112" mass="13042">MRRRLILLAPVILLVFVLFIAIGGEVVRQLWNWLLPPLFGWRQITFWQALGILTLCRILFGRFGLHGPAGSSFRRRMAERWGHMTPEERERFQQGMRGRWGFGSSTSESKGQ</sequence>
<feature type="region of interest" description="Disordered" evidence="1">
    <location>
        <begin position="93"/>
        <end position="112"/>
    </location>
</feature>
<evidence type="ECO:0000313" key="3">
    <source>
        <dbReference type="EMBL" id="TMQ68015.1"/>
    </source>
</evidence>
<dbReference type="Proteomes" id="UP000316609">
    <property type="component" value="Unassembled WGS sequence"/>
</dbReference>
<keyword evidence="2" id="KW-0812">Transmembrane</keyword>
<dbReference type="AlphaFoldDB" id="A0A538TWM0"/>
<organism evidence="3 4">
    <name type="scientific">Eiseniibacteriota bacterium</name>
    <dbReference type="NCBI Taxonomy" id="2212470"/>
    <lineage>
        <taxon>Bacteria</taxon>
        <taxon>Candidatus Eiseniibacteriota</taxon>
    </lineage>
</organism>